<evidence type="ECO:0000259" key="7">
    <source>
        <dbReference type="PROSITE" id="PS50888"/>
    </source>
</evidence>
<dbReference type="PANTHER" id="PTHR10985">
    <property type="entry name" value="BASIC HELIX-LOOP-HELIX TRANSCRIPTION FACTOR, HES-RELATED"/>
    <property type="match status" value="1"/>
</dbReference>
<dbReference type="PROSITE" id="PS50888">
    <property type="entry name" value="BHLH"/>
    <property type="match status" value="1"/>
</dbReference>
<name>A0ABM1K1B1_GEKJA</name>
<sequence>MEEGVARGQDRQGLEHRDFLGLDYPSLYMCKPKRGMKREDSKETYKLPHRLIEKKRRDRINECIAQLKDLLPEHLKLTTLGHLEKAVILELTLKHLKALTALTEQQHQKIIALQNGDRPLKSPLQSDLDAFHSGFQTCTKEVLQYLSKRESWTPREQRYTQLISHLHAVCTRFLPSPQLPTSRVCGRQGPMCPTSLASPGRQEQAGPKLEGQPHCVPVIQRTRNSSSSSSAPHHSSGELGENDTDTDSGYGGEGEGRPEGEKSQSHMVVKQEPSGGEASPTAKRLKLDHHSSNSSPASGMPSPEQAVAALLRLDPALLSSLASFGTLGAGGGRGGGGAFGQQPAAPFCLPFYFISPLAAAAYMQPFLDKSNLEKYLCLASAVSIPLIHPGTPAQAAVAAPAATAAAFPCLSPVLASAEKAGPSSSTLLSPEVASPAQHLPHPFACSLGAFSMDAEPPSQEQPLPPGKEKL</sequence>
<keyword evidence="2" id="KW-0678">Repressor</keyword>
<evidence type="ECO:0000256" key="6">
    <source>
        <dbReference type="SAM" id="MobiDB-lite"/>
    </source>
</evidence>
<dbReference type="Gene3D" id="4.10.280.10">
    <property type="entry name" value="Helix-loop-helix DNA-binding domain"/>
    <property type="match status" value="1"/>
</dbReference>
<evidence type="ECO:0000313" key="10">
    <source>
        <dbReference type="RefSeq" id="XP_015267498.1"/>
    </source>
</evidence>
<keyword evidence="9" id="KW-1185">Reference proteome</keyword>
<dbReference type="SUPFAM" id="SSF47459">
    <property type="entry name" value="HLH, helix-loop-helix DNA-binding domain"/>
    <property type="match status" value="1"/>
</dbReference>
<feature type="domain" description="Orange" evidence="8">
    <location>
        <begin position="131"/>
        <end position="166"/>
    </location>
</feature>
<comment type="subcellular location">
    <subcellularLocation>
        <location evidence="1">Nucleus</location>
    </subcellularLocation>
</comment>
<dbReference type="InterPro" id="IPR036638">
    <property type="entry name" value="HLH_DNA-bd_sf"/>
</dbReference>
<dbReference type="InterPro" id="IPR050370">
    <property type="entry name" value="HES_HEY"/>
</dbReference>
<evidence type="ECO:0000259" key="8">
    <source>
        <dbReference type="PROSITE" id="PS51054"/>
    </source>
</evidence>
<accession>A0ABM1K1B1</accession>
<dbReference type="RefSeq" id="XP_015267498.1">
    <property type="nucleotide sequence ID" value="XM_015412012.1"/>
</dbReference>
<evidence type="ECO:0000313" key="9">
    <source>
        <dbReference type="Proteomes" id="UP000694871"/>
    </source>
</evidence>
<feature type="region of interest" description="Disordered" evidence="6">
    <location>
        <begin position="221"/>
        <end position="303"/>
    </location>
</feature>
<dbReference type="PROSITE" id="PS51054">
    <property type="entry name" value="ORANGE"/>
    <property type="match status" value="1"/>
</dbReference>
<feature type="domain" description="BHLH" evidence="7">
    <location>
        <begin position="44"/>
        <end position="99"/>
    </location>
</feature>
<dbReference type="SUPFAM" id="SSF158457">
    <property type="entry name" value="Orange domain-like"/>
    <property type="match status" value="1"/>
</dbReference>
<dbReference type="InterPro" id="IPR011598">
    <property type="entry name" value="bHLH_dom"/>
</dbReference>
<evidence type="ECO:0000256" key="2">
    <source>
        <dbReference type="ARBA" id="ARBA00022491"/>
    </source>
</evidence>
<feature type="region of interest" description="Disordered" evidence="6">
    <location>
        <begin position="450"/>
        <end position="470"/>
    </location>
</feature>
<evidence type="ECO:0000256" key="5">
    <source>
        <dbReference type="ARBA" id="ARBA00023242"/>
    </source>
</evidence>
<dbReference type="Pfam" id="PF07527">
    <property type="entry name" value="Hairy_orange"/>
    <property type="match status" value="1"/>
</dbReference>
<feature type="compositionally biased region" description="Low complexity" evidence="6">
    <location>
        <begin position="225"/>
        <end position="234"/>
    </location>
</feature>
<dbReference type="Proteomes" id="UP000694871">
    <property type="component" value="Unplaced"/>
</dbReference>
<evidence type="ECO:0000256" key="3">
    <source>
        <dbReference type="ARBA" id="ARBA00023015"/>
    </source>
</evidence>
<dbReference type="Gene3D" id="6.10.250.980">
    <property type="match status" value="1"/>
</dbReference>
<keyword evidence="4" id="KW-0804">Transcription</keyword>
<keyword evidence="5" id="KW-0539">Nucleus</keyword>
<feature type="compositionally biased region" description="Low complexity" evidence="6">
    <location>
        <begin position="292"/>
        <end position="303"/>
    </location>
</feature>
<evidence type="ECO:0000256" key="4">
    <source>
        <dbReference type="ARBA" id="ARBA00023163"/>
    </source>
</evidence>
<dbReference type="CDD" id="cd19750">
    <property type="entry name" value="bHLH-O_DEC2"/>
    <property type="match status" value="1"/>
</dbReference>
<reference evidence="10" key="1">
    <citation type="submission" date="2025-08" db="UniProtKB">
        <authorList>
            <consortium name="RefSeq"/>
        </authorList>
    </citation>
    <scope>IDENTIFICATION</scope>
</reference>
<organism evidence="9 10">
    <name type="scientific">Gekko japonicus</name>
    <name type="common">Schlegel's Japanese gecko</name>
    <dbReference type="NCBI Taxonomy" id="146911"/>
    <lineage>
        <taxon>Eukaryota</taxon>
        <taxon>Metazoa</taxon>
        <taxon>Chordata</taxon>
        <taxon>Craniata</taxon>
        <taxon>Vertebrata</taxon>
        <taxon>Euteleostomi</taxon>
        <taxon>Lepidosauria</taxon>
        <taxon>Squamata</taxon>
        <taxon>Bifurcata</taxon>
        <taxon>Gekkota</taxon>
        <taxon>Gekkonidae</taxon>
        <taxon>Gekkoninae</taxon>
        <taxon>Gekko</taxon>
    </lineage>
</organism>
<gene>
    <name evidence="10" type="primary">BHLHE41</name>
</gene>
<dbReference type="SMART" id="SM00511">
    <property type="entry name" value="ORANGE"/>
    <property type="match status" value="1"/>
</dbReference>
<dbReference type="Pfam" id="PF00010">
    <property type="entry name" value="HLH"/>
    <property type="match status" value="1"/>
</dbReference>
<evidence type="ECO:0000256" key="1">
    <source>
        <dbReference type="ARBA" id="ARBA00004123"/>
    </source>
</evidence>
<keyword evidence="3" id="KW-0805">Transcription regulation</keyword>
<feature type="compositionally biased region" description="Basic and acidic residues" evidence="6">
    <location>
        <begin position="254"/>
        <end position="264"/>
    </location>
</feature>
<dbReference type="GeneID" id="107111090"/>
<dbReference type="InterPro" id="IPR003650">
    <property type="entry name" value="Orange_dom"/>
</dbReference>
<dbReference type="SMART" id="SM00353">
    <property type="entry name" value="HLH"/>
    <property type="match status" value="1"/>
</dbReference>
<protein>
    <submittedName>
        <fullName evidence="10">Class E basic helix-loop-helix protein 41</fullName>
    </submittedName>
</protein>
<proteinExistence type="predicted"/>